<evidence type="ECO:0000313" key="3">
    <source>
        <dbReference type="Proteomes" id="UP000694400"/>
    </source>
</evidence>
<evidence type="ECO:0008006" key="4">
    <source>
        <dbReference type="Google" id="ProtNLM"/>
    </source>
</evidence>
<dbReference type="Proteomes" id="UP000694400">
    <property type="component" value="Chromosome 3"/>
</dbReference>
<feature type="transmembrane region" description="Helical" evidence="1">
    <location>
        <begin position="162"/>
        <end position="180"/>
    </location>
</feature>
<dbReference type="Pfam" id="PF15444">
    <property type="entry name" value="TMEM247"/>
    <property type="match status" value="1"/>
</dbReference>
<keyword evidence="1" id="KW-0472">Membrane</keyword>
<feature type="transmembrane region" description="Helical" evidence="1">
    <location>
        <begin position="140"/>
        <end position="156"/>
    </location>
</feature>
<keyword evidence="1" id="KW-0812">Transmembrane</keyword>
<proteinExistence type="predicted"/>
<keyword evidence="1" id="KW-1133">Transmembrane helix</keyword>
<reference evidence="2" key="1">
    <citation type="submission" date="2019-08" db="EMBL/GenBank/DDBJ databases">
        <title>Three high-quality genomes provides insights into domestication of ducks.</title>
        <authorList>
            <person name="Hou Z.C."/>
            <person name="Zhu F."/>
            <person name="Yin Z.T."/>
            <person name="Zhang F."/>
        </authorList>
    </citation>
    <scope>NUCLEOTIDE SEQUENCE [LARGE SCALE GENOMIC DNA]</scope>
</reference>
<accession>A0A8B9ZGU7</accession>
<dbReference type="Ensembl" id="ENSAPLT00020017932.1">
    <property type="protein sequence ID" value="ENSAPLP00020016599.1"/>
    <property type="gene ID" value="ENSAPLG00020011956.1"/>
</dbReference>
<dbReference type="PANTHER" id="PTHR36691">
    <property type="entry name" value="TRANSMEMBRANE PROTEIN 247"/>
    <property type="match status" value="1"/>
</dbReference>
<organism evidence="2 3">
    <name type="scientific">Anas platyrhynchos</name>
    <name type="common">Mallard</name>
    <name type="synonym">Anas boschas</name>
    <dbReference type="NCBI Taxonomy" id="8839"/>
    <lineage>
        <taxon>Eukaryota</taxon>
        <taxon>Metazoa</taxon>
        <taxon>Chordata</taxon>
        <taxon>Craniata</taxon>
        <taxon>Vertebrata</taxon>
        <taxon>Euteleostomi</taxon>
        <taxon>Archelosauria</taxon>
        <taxon>Archosauria</taxon>
        <taxon>Dinosauria</taxon>
        <taxon>Saurischia</taxon>
        <taxon>Theropoda</taxon>
        <taxon>Coelurosauria</taxon>
        <taxon>Aves</taxon>
        <taxon>Neognathae</taxon>
        <taxon>Galloanserae</taxon>
        <taxon>Anseriformes</taxon>
        <taxon>Anatidae</taxon>
        <taxon>Anatinae</taxon>
        <taxon>Anas</taxon>
    </lineage>
</organism>
<reference evidence="2" key="2">
    <citation type="submission" date="2025-08" db="UniProtKB">
        <authorList>
            <consortium name="Ensembl"/>
        </authorList>
    </citation>
    <scope>IDENTIFICATION</scope>
</reference>
<dbReference type="InterPro" id="IPR029200">
    <property type="entry name" value="TMEM247"/>
</dbReference>
<reference evidence="2" key="3">
    <citation type="submission" date="2025-09" db="UniProtKB">
        <authorList>
            <consortium name="Ensembl"/>
        </authorList>
    </citation>
    <scope>IDENTIFICATION</scope>
</reference>
<evidence type="ECO:0000256" key="1">
    <source>
        <dbReference type="SAM" id="Phobius"/>
    </source>
</evidence>
<dbReference type="PANTHER" id="PTHR36691:SF1">
    <property type="entry name" value="TRANSMEMBRANE PROTEIN 247"/>
    <property type="match status" value="1"/>
</dbReference>
<sequence length="194" mass="23038">MCLHLAYSHSFCYTPVTCFASLSPHTYPRSVPEHPWREIAWMLSATTAHVDVKGRTSALQSEGSTNAEDLEELCCRQVTAADIELEKMRWDFVLAKLKYEHEDNEKQRLHEERMEQIHQQAVKRSFSQGLQDLLRPPNQYALFLYCFVFIHVIYTVKDLAFYFFQNHYLFCFAIVIFFILKKIFQDYKNKKKCF</sequence>
<dbReference type="AlphaFoldDB" id="A0A8B9ZGU7"/>
<protein>
    <recommendedName>
        <fullName evidence="4">Transmembrane protein 247</fullName>
    </recommendedName>
</protein>
<name>A0A8B9ZGU7_ANAPL</name>
<evidence type="ECO:0000313" key="2">
    <source>
        <dbReference type="Ensembl" id="ENSAPLP00020016599.1"/>
    </source>
</evidence>
<dbReference type="GO" id="GO:0005783">
    <property type="term" value="C:endoplasmic reticulum"/>
    <property type="evidence" value="ECO:0007669"/>
    <property type="project" value="TreeGrafter"/>
</dbReference>